<evidence type="ECO:0000259" key="8">
    <source>
        <dbReference type="Pfam" id="PF13886"/>
    </source>
</evidence>
<name>A0A1Q8S050_9PEZI</name>
<feature type="compositionally biased region" description="Polar residues" evidence="5">
    <location>
        <begin position="706"/>
        <end position="716"/>
    </location>
</feature>
<feature type="compositionally biased region" description="Low complexity" evidence="5">
    <location>
        <begin position="642"/>
        <end position="653"/>
    </location>
</feature>
<evidence type="ECO:0000256" key="5">
    <source>
        <dbReference type="SAM" id="MobiDB-lite"/>
    </source>
</evidence>
<comment type="caution">
    <text evidence="9">The sequence shown here is derived from an EMBL/GenBank/DDBJ whole genome shotgun (WGS) entry which is preliminary data.</text>
</comment>
<evidence type="ECO:0000313" key="10">
    <source>
        <dbReference type="Proteomes" id="UP000186583"/>
    </source>
</evidence>
<dbReference type="PANTHER" id="PTHR39469">
    <property type="entry name" value="CHROMOSOME 1, WHOLE GENOME SHOTGUN SEQUENCE"/>
    <property type="match status" value="1"/>
</dbReference>
<dbReference type="OrthoDB" id="102260at2759"/>
<feature type="transmembrane region" description="Helical" evidence="6">
    <location>
        <begin position="120"/>
        <end position="138"/>
    </location>
</feature>
<feature type="region of interest" description="Disordered" evidence="5">
    <location>
        <begin position="380"/>
        <end position="438"/>
    </location>
</feature>
<feature type="chain" id="PRO_5012209437" description="TM7S3/TM198-like domain-containing protein" evidence="7">
    <location>
        <begin position="23"/>
        <end position="1147"/>
    </location>
</feature>
<feature type="compositionally biased region" description="Polar residues" evidence="5">
    <location>
        <begin position="33"/>
        <end position="46"/>
    </location>
</feature>
<feature type="transmembrane region" description="Helical" evidence="6">
    <location>
        <begin position="204"/>
        <end position="220"/>
    </location>
</feature>
<accession>A0A1Q8S050</accession>
<keyword evidence="2 6" id="KW-0812">Transmembrane</keyword>
<feature type="transmembrane region" description="Helical" evidence="6">
    <location>
        <begin position="177"/>
        <end position="197"/>
    </location>
</feature>
<proteinExistence type="predicted"/>
<dbReference type="GO" id="GO:0016020">
    <property type="term" value="C:membrane"/>
    <property type="evidence" value="ECO:0007669"/>
    <property type="project" value="UniProtKB-SubCell"/>
</dbReference>
<feature type="compositionally biased region" description="Basic and acidic residues" evidence="5">
    <location>
        <begin position="1099"/>
        <end position="1117"/>
    </location>
</feature>
<feature type="domain" description="TM7S3/TM198-like" evidence="8">
    <location>
        <begin position="125"/>
        <end position="327"/>
    </location>
</feature>
<keyword evidence="4 6" id="KW-0472">Membrane</keyword>
<dbReference type="AlphaFoldDB" id="A0A1Q8S050"/>
<feature type="region of interest" description="Disordered" evidence="5">
    <location>
        <begin position="852"/>
        <end position="880"/>
    </location>
</feature>
<feature type="compositionally biased region" description="Polar residues" evidence="5">
    <location>
        <begin position="403"/>
        <end position="417"/>
    </location>
</feature>
<evidence type="ECO:0000256" key="3">
    <source>
        <dbReference type="ARBA" id="ARBA00022989"/>
    </source>
</evidence>
<feature type="transmembrane region" description="Helical" evidence="6">
    <location>
        <begin position="255"/>
        <end position="273"/>
    </location>
</feature>
<evidence type="ECO:0000256" key="1">
    <source>
        <dbReference type="ARBA" id="ARBA00004141"/>
    </source>
</evidence>
<feature type="region of interest" description="Disordered" evidence="5">
    <location>
        <begin position="750"/>
        <end position="839"/>
    </location>
</feature>
<feature type="transmembrane region" description="Helical" evidence="6">
    <location>
        <begin position="150"/>
        <end position="171"/>
    </location>
</feature>
<feature type="compositionally biased region" description="Polar residues" evidence="5">
    <location>
        <begin position="56"/>
        <end position="69"/>
    </location>
</feature>
<feature type="compositionally biased region" description="Pro residues" evidence="5">
    <location>
        <begin position="793"/>
        <end position="809"/>
    </location>
</feature>
<feature type="compositionally biased region" description="Pro residues" evidence="5">
    <location>
        <begin position="870"/>
        <end position="880"/>
    </location>
</feature>
<organism evidence="9 10">
    <name type="scientific">Colletotrichum chlorophyti</name>
    <dbReference type="NCBI Taxonomy" id="708187"/>
    <lineage>
        <taxon>Eukaryota</taxon>
        <taxon>Fungi</taxon>
        <taxon>Dikarya</taxon>
        <taxon>Ascomycota</taxon>
        <taxon>Pezizomycotina</taxon>
        <taxon>Sordariomycetes</taxon>
        <taxon>Hypocreomycetidae</taxon>
        <taxon>Glomerellales</taxon>
        <taxon>Glomerellaceae</taxon>
        <taxon>Colletotrichum</taxon>
    </lineage>
</organism>
<keyword evidence="7" id="KW-0732">Signal</keyword>
<evidence type="ECO:0000256" key="7">
    <source>
        <dbReference type="SAM" id="SignalP"/>
    </source>
</evidence>
<dbReference type="STRING" id="708187.A0A1Q8S050"/>
<protein>
    <recommendedName>
        <fullName evidence="8">TM7S3/TM198-like domain-containing protein</fullName>
    </recommendedName>
</protein>
<feature type="region of interest" description="Disordered" evidence="5">
    <location>
        <begin position="603"/>
        <end position="716"/>
    </location>
</feature>
<sequence length="1147" mass="123160">MARWTRLAALGLLLLCLQLAAAHVMVPVRRQNGEPSTTAMTPSVRSGSARDAEATPSASPSIRSTSVVTTESPSLSSIVVTPSVTPTGSEGGNTLDNSTLFNNTTVPDGELPLPPVITPGWAVAGVVLMCTGIVYALIGIKNTILHNAFSVAYVVGLGITVLIVYVMVTPVSNGSQGAYVAAAILPAIFAAVLASWFFKEITECLGCALGGFCIAMWLLCVKDGGLLSGVGKVIFIIVLSITGFATYFTRWTRDWALLITISFSGATATVLGIDCFSRAGLKEFWAYIWDLNSHLFPSGVDTYPLTKGIRVEIAAIIVIFCIGVISQKRLWNVIKSRRTQKEEEKAEAQRARDEEEENIGKRIEARTALERRAWERAHADYVPGGSDHDSGFTHDGESEKSNRYSQGTATPPSQVTQMAEMPGSDVSPKVPPKPSHGLMVSEKEKEGMVTVRVAAEDGSDGADGAADGTEAAPQPAVVDVQSSGEVAPVPEVVPLPFRFPVPEESIAQDKEDRSTVATFADDYDQQIDTASRRGSLAQRLSQSSANLVRRMSQRTSMSLRRGSTTSEEELRILRRPGTADAGSIAATVDTESDSYVGTVNITRQSSIEIKPQLTGERQPSVKSRRPSTSSSQQVKFSETATEHTPTFQETTTADVPAPISAKEATAPSASVKDVESTKGAAGDATEETQASKTEENAGTERPHSSVAISQKAKSTVSVVSAPVNLTKDRLPPGFSNVALHYRTNEWAKHLSHAEAPEPETLQVAAPPEVKTNETPAPLNVEELQQTALSATPAPAPTRSPASTPTPPRPMSNYTPSRGHSRSSSYQSHRRATSKTQFEPIAEEESLMAAAGTANMESNDSEKVPRVASPPAVPAFERPPPPPGVMSYDSPQSLIAQRSVALRNKTYGILTGGNATPDLTPATYRAPSESGSVYNHPAYGLPMQPVSPMQPMSPVQQVSPIQQLPSASLDDVPLSQRKQLIRRQSSLGTMRSSIGDSRPASGLYMPTVSAENISFDSHQPLRYSSAPSQEAREARLANFRSSVRADLRAAANGRDAGPTVGGGAFRSSSSSNLAGLQAAAREADMQRNIDLQRSFMMSQKEAETKRRETDRLERERADQAFTRSMQTGEMFELHRDMMRRMQNQARDA</sequence>
<dbReference type="Proteomes" id="UP000186583">
    <property type="component" value="Unassembled WGS sequence"/>
</dbReference>
<dbReference type="InterPro" id="IPR025256">
    <property type="entry name" value="TM7S3/TM198-like_dom"/>
</dbReference>
<keyword evidence="3 6" id="KW-1133">Transmembrane helix</keyword>
<feature type="signal peptide" evidence="7">
    <location>
        <begin position="1"/>
        <end position="22"/>
    </location>
</feature>
<feature type="compositionally biased region" description="Polar residues" evidence="5">
    <location>
        <begin position="553"/>
        <end position="565"/>
    </location>
</feature>
<evidence type="ECO:0000256" key="6">
    <source>
        <dbReference type="SAM" id="Phobius"/>
    </source>
</evidence>
<evidence type="ECO:0000313" key="9">
    <source>
        <dbReference type="EMBL" id="OLN93960.1"/>
    </source>
</evidence>
<feature type="compositionally biased region" description="Basic and acidic residues" evidence="5">
    <location>
        <begin position="692"/>
        <end position="703"/>
    </location>
</feature>
<feature type="region of interest" description="Disordered" evidence="5">
    <location>
        <begin position="1095"/>
        <end position="1130"/>
    </location>
</feature>
<feature type="region of interest" description="Disordered" evidence="5">
    <location>
        <begin position="32"/>
        <end position="69"/>
    </location>
</feature>
<keyword evidence="10" id="KW-1185">Reference proteome</keyword>
<reference evidence="9 10" key="1">
    <citation type="submission" date="2016-11" db="EMBL/GenBank/DDBJ databases">
        <title>Draft Genome Assembly of Colletotrichum chlorophyti a pathogen of herbaceous plants.</title>
        <authorList>
            <person name="Gan P."/>
            <person name="Narusaka M."/>
            <person name="Tsushima A."/>
            <person name="Narusaka Y."/>
            <person name="Takano Y."/>
            <person name="Shirasu K."/>
        </authorList>
    </citation>
    <scope>NUCLEOTIDE SEQUENCE [LARGE SCALE GENOMIC DNA]</scope>
    <source>
        <strain evidence="9 10">NTL11</strain>
    </source>
</reference>
<dbReference type="Pfam" id="PF13886">
    <property type="entry name" value="TM7S3_TM198"/>
    <property type="match status" value="1"/>
</dbReference>
<evidence type="ECO:0000256" key="2">
    <source>
        <dbReference type="ARBA" id="ARBA00022692"/>
    </source>
</evidence>
<evidence type="ECO:0000256" key="4">
    <source>
        <dbReference type="ARBA" id="ARBA00023136"/>
    </source>
</evidence>
<gene>
    <name evidence="9" type="ORF">CCHL11_03509</name>
</gene>
<feature type="transmembrane region" description="Helical" evidence="6">
    <location>
        <begin position="226"/>
        <end position="248"/>
    </location>
</feature>
<feature type="compositionally biased region" description="Basic and acidic residues" evidence="5">
    <location>
        <begin position="386"/>
        <end position="402"/>
    </location>
</feature>
<comment type="subcellular location">
    <subcellularLocation>
        <location evidence="1">Membrane</location>
        <topology evidence="1">Multi-pass membrane protein</topology>
    </subcellularLocation>
</comment>
<dbReference type="EMBL" id="MPGH01000048">
    <property type="protein sequence ID" value="OLN93960.1"/>
    <property type="molecule type" value="Genomic_DNA"/>
</dbReference>
<feature type="region of interest" description="Disordered" evidence="5">
    <location>
        <begin position="549"/>
        <end position="586"/>
    </location>
</feature>
<dbReference type="PANTHER" id="PTHR39469:SF1">
    <property type="entry name" value="DUF4203 DOMAIN-CONTAINING PROTEIN"/>
    <property type="match status" value="1"/>
</dbReference>